<reference evidence="4 5" key="1">
    <citation type="submission" date="2020-08" db="EMBL/GenBank/DDBJ databases">
        <title>Sequencing the genomes of 1000 actinobacteria strains.</title>
        <authorList>
            <person name="Klenk H.-P."/>
        </authorList>
    </citation>
    <scope>NUCLEOTIDE SEQUENCE [LARGE SCALE GENOMIC DNA]</scope>
    <source>
        <strain evidence="4 5">DSM 16678</strain>
    </source>
</reference>
<evidence type="ECO:0000256" key="1">
    <source>
        <dbReference type="SAM" id="MobiDB-lite"/>
    </source>
</evidence>
<keyword evidence="2" id="KW-1133">Transmembrane helix</keyword>
<feature type="transmembrane region" description="Helical" evidence="2">
    <location>
        <begin position="288"/>
        <end position="305"/>
    </location>
</feature>
<dbReference type="Proteomes" id="UP000580718">
    <property type="component" value="Unassembled WGS sequence"/>
</dbReference>
<sequence>MTAGGWGGAPYGVPPEQPYGGPPPTGRYGSPPRVPFGVAAPPQYGQPHGPGPGQLHGPVPGRPYPGPPPGRPPRPVTPPGAPPHDTPQPFELLMRTRDWAWWRPVLGVVLFGVVYGVSTLVLGLGFLVTGVVPDLAQVDLTDVAFLLISNISLIVAIPVVWLCWAVPHGLRIGWSSSVFGRLRWRLFLPWTWRALATLGVAVALGLLIAVAATGADVTGPASSFPWMLLVVLTTTPLQSAAEEYVFRGYLTQSIAGWIGRPRAGALVAALVTATLFSLAHGPGDFQTFLYRFVIGLALSAVAWLTGGLEASIALHAVNNVVIFLLAGSLGDRAAAAEPVGAVGWGTSLLGMLGMVAFVVWVHRARAAVRPELLSPALDLRGRLAPAYPGTTPPFGAPPFGTQQPFGAPPGSPGGLPPAPGGPPGWAPPPRGPWG</sequence>
<feature type="compositionally biased region" description="Gly residues" evidence="1">
    <location>
        <begin position="1"/>
        <end position="10"/>
    </location>
</feature>
<feature type="compositionally biased region" description="Pro residues" evidence="1">
    <location>
        <begin position="12"/>
        <end position="25"/>
    </location>
</feature>
<evidence type="ECO:0000256" key="2">
    <source>
        <dbReference type="SAM" id="Phobius"/>
    </source>
</evidence>
<dbReference type="InterPro" id="IPR003675">
    <property type="entry name" value="Rce1/LyrA-like_dom"/>
</dbReference>
<feature type="transmembrane region" description="Helical" evidence="2">
    <location>
        <begin position="144"/>
        <end position="166"/>
    </location>
</feature>
<dbReference type="PANTHER" id="PTHR43592">
    <property type="entry name" value="CAAX AMINO TERMINAL PROTEASE"/>
    <property type="match status" value="1"/>
</dbReference>
<name>A0A839Y7V5_9ACTN</name>
<evidence type="ECO:0000313" key="4">
    <source>
        <dbReference type="EMBL" id="MBB3678467.1"/>
    </source>
</evidence>
<feature type="transmembrane region" description="Helical" evidence="2">
    <location>
        <begin position="263"/>
        <end position="282"/>
    </location>
</feature>
<accession>A0A839Y7V5</accession>
<dbReference type="EMBL" id="JACIBU010000002">
    <property type="protein sequence ID" value="MBB3678467.1"/>
    <property type="molecule type" value="Genomic_DNA"/>
</dbReference>
<proteinExistence type="predicted"/>
<organism evidence="4 5">
    <name type="scientific">Modestobacter versicolor</name>
    <dbReference type="NCBI Taxonomy" id="429133"/>
    <lineage>
        <taxon>Bacteria</taxon>
        <taxon>Bacillati</taxon>
        <taxon>Actinomycetota</taxon>
        <taxon>Actinomycetes</taxon>
        <taxon>Geodermatophilales</taxon>
        <taxon>Geodermatophilaceae</taxon>
        <taxon>Modestobacter</taxon>
    </lineage>
</organism>
<dbReference type="GO" id="GO:0080120">
    <property type="term" value="P:CAAX-box protein maturation"/>
    <property type="evidence" value="ECO:0007669"/>
    <property type="project" value="UniProtKB-ARBA"/>
</dbReference>
<dbReference type="AlphaFoldDB" id="A0A839Y7V5"/>
<feature type="transmembrane region" description="Helical" evidence="2">
    <location>
        <begin position="105"/>
        <end position="132"/>
    </location>
</feature>
<feature type="region of interest" description="Disordered" evidence="1">
    <location>
        <begin position="1"/>
        <end position="89"/>
    </location>
</feature>
<dbReference type="RefSeq" id="WP_146251486.1">
    <property type="nucleotide sequence ID" value="NZ_JACIBU010000002.1"/>
</dbReference>
<feature type="domain" description="CAAX prenyl protease 2/Lysostaphin resistance protein A-like" evidence="3">
    <location>
        <begin position="226"/>
        <end position="321"/>
    </location>
</feature>
<protein>
    <recommendedName>
        <fullName evidence="3">CAAX prenyl protease 2/Lysostaphin resistance protein A-like domain-containing protein</fullName>
    </recommendedName>
</protein>
<feature type="transmembrane region" description="Helical" evidence="2">
    <location>
        <begin position="341"/>
        <end position="361"/>
    </location>
</feature>
<comment type="caution">
    <text evidence="4">The sequence shown here is derived from an EMBL/GenBank/DDBJ whole genome shotgun (WGS) entry which is preliminary data.</text>
</comment>
<dbReference type="OrthoDB" id="2680086at2"/>
<keyword evidence="2" id="KW-0812">Transmembrane</keyword>
<feature type="compositionally biased region" description="Pro residues" evidence="1">
    <location>
        <begin position="406"/>
        <end position="434"/>
    </location>
</feature>
<dbReference type="GO" id="GO:0004175">
    <property type="term" value="F:endopeptidase activity"/>
    <property type="evidence" value="ECO:0007669"/>
    <property type="project" value="UniProtKB-ARBA"/>
</dbReference>
<evidence type="ECO:0000313" key="5">
    <source>
        <dbReference type="Proteomes" id="UP000580718"/>
    </source>
</evidence>
<evidence type="ECO:0000259" key="3">
    <source>
        <dbReference type="Pfam" id="PF02517"/>
    </source>
</evidence>
<dbReference type="PANTHER" id="PTHR43592:SF15">
    <property type="entry name" value="CAAX AMINO TERMINAL PROTEASE FAMILY PROTEIN"/>
    <property type="match status" value="1"/>
</dbReference>
<feature type="transmembrane region" description="Helical" evidence="2">
    <location>
        <begin position="187"/>
        <end position="212"/>
    </location>
</feature>
<keyword evidence="2" id="KW-0472">Membrane</keyword>
<feature type="region of interest" description="Disordered" evidence="1">
    <location>
        <begin position="390"/>
        <end position="434"/>
    </location>
</feature>
<dbReference type="Pfam" id="PF02517">
    <property type="entry name" value="Rce1-like"/>
    <property type="match status" value="1"/>
</dbReference>
<gene>
    <name evidence="4" type="ORF">FHX36_004256</name>
</gene>
<feature type="compositionally biased region" description="Low complexity" evidence="1">
    <location>
        <begin position="41"/>
        <end position="59"/>
    </location>
</feature>
<feature type="compositionally biased region" description="Pro residues" evidence="1">
    <location>
        <begin position="60"/>
        <end position="86"/>
    </location>
</feature>